<dbReference type="InterPro" id="IPR038461">
    <property type="entry name" value="Schlafen_AlbA_2_dom_sf"/>
</dbReference>
<dbReference type="PANTHER" id="PTHR30595:SF6">
    <property type="entry name" value="SCHLAFEN ALBA-2 DOMAIN-CONTAINING PROTEIN"/>
    <property type="match status" value="1"/>
</dbReference>
<keyword evidence="3" id="KW-1185">Reference proteome</keyword>
<gene>
    <name evidence="2" type="ORF">CJ255_12480</name>
</gene>
<evidence type="ECO:0000313" key="3">
    <source>
        <dbReference type="Proteomes" id="UP000220527"/>
    </source>
</evidence>
<feature type="domain" description="Schlafen AlbA-2" evidence="1">
    <location>
        <begin position="17"/>
        <end position="131"/>
    </location>
</feature>
<sequence length="402" mass="44971">MPPYTDEQLATMMTDLESDHVERKESFRGEAPTAVREAVCAFANDLPGHQRAGVIFIGVRDNGTPVQLPITDELLRQLADIKSDGNIVPPPTMTVRKHAFAGTDVAVITVEPADSPPVRYRGRIWVRIGPRRGIASAQDERILNERRRYRDRPFDVQPLSAARLNDLDQRRFAEMYLPAAVAPDILEANDRSVEQRLAATKMIVATDDPTPTVLGMLVLSHRVRDFVPGAYLQFLRIDGTTLADPILDEELVDGTVDQLLRLADEKCMAHNRTLVDFTSAPREQRSQSYPLVALQQLIRNAVLHRTYELSHAPVRIYWFNDRIAINSPGGTYGVVTPENFGQPGITDYRNPNLAEALRILGYVQRFGAGILLAQQALRKNGNPPLEFRVEPSFVEVTLRIAP</sequence>
<name>A0A2A6RIM3_9CHLR</name>
<dbReference type="Proteomes" id="UP000220527">
    <property type="component" value="Unassembled WGS sequence"/>
</dbReference>
<dbReference type="Gene3D" id="3.30.565.60">
    <property type="match status" value="1"/>
</dbReference>
<dbReference type="Gene3D" id="3.30.950.30">
    <property type="entry name" value="Schlafen, AAA domain"/>
    <property type="match status" value="1"/>
</dbReference>
<dbReference type="InterPro" id="IPR038475">
    <property type="entry name" value="RecG_C_sf"/>
</dbReference>
<dbReference type="Pfam" id="PF04326">
    <property type="entry name" value="SLFN_AlbA_2"/>
    <property type="match status" value="1"/>
</dbReference>
<accession>A0A2A6RIM3</accession>
<dbReference type="RefSeq" id="WP_097644433.1">
    <property type="nucleotide sequence ID" value="NZ_NQWI01000054.1"/>
</dbReference>
<dbReference type="PANTHER" id="PTHR30595">
    <property type="entry name" value="GLPR-RELATED TRANSCRIPTIONAL REPRESSOR"/>
    <property type="match status" value="1"/>
</dbReference>
<evidence type="ECO:0000259" key="1">
    <source>
        <dbReference type="Pfam" id="PF04326"/>
    </source>
</evidence>
<comment type="caution">
    <text evidence="2">The sequence shown here is derived from an EMBL/GenBank/DDBJ whole genome shotgun (WGS) entry which is preliminary data.</text>
</comment>
<proteinExistence type="predicted"/>
<protein>
    <submittedName>
        <fullName evidence="2">Transcriptional regulator</fullName>
    </submittedName>
</protein>
<evidence type="ECO:0000313" key="2">
    <source>
        <dbReference type="EMBL" id="PDW02718.1"/>
    </source>
</evidence>
<dbReference type="Pfam" id="PF13749">
    <property type="entry name" value="HATPase_c_4"/>
    <property type="match status" value="1"/>
</dbReference>
<dbReference type="EMBL" id="NQWI01000054">
    <property type="protein sequence ID" value="PDW02718.1"/>
    <property type="molecule type" value="Genomic_DNA"/>
</dbReference>
<dbReference type="InterPro" id="IPR007421">
    <property type="entry name" value="Schlafen_AlbA_2_dom"/>
</dbReference>
<organism evidence="2 3">
    <name type="scientific">Candidatus Viridilinea mediisalina</name>
    <dbReference type="NCBI Taxonomy" id="2024553"/>
    <lineage>
        <taxon>Bacteria</taxon>
        <taxon>Bacillati</taxon>
        <taxon>Chloroflexota</taxon>
        <taxon>Chloroflexia</taxon>
        <taxon>Chloroflexales</taxon>
        <taxon>Chloroflexineae</taxon>
        <taxon>Oscillochloridaceae</taxon>
        <taxon>Candidatus Viridilinea</taxon>
    </lineage>
</organism>
<dbReference type="AlphaFoldDB" id="A0A2A6RIM3"/>
<reference evidence="3" key="1">
    <citation type="submission" date="2017-08" db="EMBL/GenBank/DDBJ databases">
        <authorList>
            <person name="Grouzdev D.S."/>
            <person name="Gaisin V.A."/>
            <person name="Rysina M.S."/>
            <person name="Gorlenko V.M."/>
        </authorList>
    </citation>
    <scope>NUCLEOTIDE SEQUENCE [LARGE SCALE GENOMIC DNA]</scope>
    <source>
        <strain evidence="3">Kir15-3F</strain>
    </source>
</reference>
<dbReference type="OrthoDB" id="9813719at2"/>